<dbReference type="AlphaFoldDB" id="I0R743"/>
<dbReference type="RefSeq" id="WP_008754225.1">
    <property type="nucleotide sequence ID" value="NZ_AJGH01000080.1"/>
</dbReference>
<comment type="caution">
    <text evidence="1">The sequence shown here is derived from an EMBL/GenBank/DDBJ whole genome shotgun (WGS) entry which is preliminary data.</text>
</comment>
<reference evidence="1 2" key="1">
    <citation type="submission" date="2012-03" db="EMBL/GenBank/DDBJ databases">
        <authorList>
            <person name="Durkin A.S."/>
            <person name="McCorrison J."/>
            <person name="Torralba M."/>
            <person name="Gillis M."/>
            <person name="Methe B."/>
            <person name="Sutton G."/>
            <person name="Nelson K.E."/>
        </authorList>
    </citation>
    <scope>NUCLEOTIDE SEQUENCE [LARGE SCALE GENOMIC DNA]</scope>
    <source>
        <strain evidence="1 2">F0468</strain>
    </source>
</reference>
<dbReference type="OrthoDB" id="2376767at2"/>
<dbReference type="SUPFAM" id="SSF52309">
    <property type="entry name" value="N-(deoxy)ribosyltransferase-like"/>
    <property type="match status" value="1"/>
</dbReference>
<evidence type="ECO:0000313" key="1">
    <source>
        <dbReference type="EMBL" id="EIC95501.1"/>
    </source>
</evidence>
<name>I0R743_9FIRM</name>
<dbReference type="Proteomes" id="UP000005039">
    <property type="component" value="Unassembled WGS sequence"/>
</dbReference>
<keyword evidence="2" id="KW-1185">Reference proteome</keyword>
<accession>I0R743</accession>
<evidence type="ECO:0000313" key="2">
    <source>
        <dbReference type="Proteomes" id="UP000005039"/>
    </source>
</evidence>
<organism evidence="1 2">
    <name type="scientific">Lachnoanaerobaculum saburreum F0468</name>
    <dbReference type="NCBI Taxonomy" id="1095750"/>
    <lineage>
        <taxon>Bacteria</taxon>
        <taxon>Bacillati</taxon>
        <taxon>Bacillota</taxon>
        <taxon>Clostridia</taxon>
        <taxon>Lachnospirales</taxon>
        <taxon>Lachnospiraceae</taxon>
        <taxon>Lachnoanaerobaculum</taxon>
    </lineage>
</organism>
<dbReference type="Pfam" id="PF14359">
    <property type="entry name" value="DUF4406"/>
    <property type="match status" value="1"/>
</dbReference>
<sequence>MRIYLSGPITGVENYHLNFLKAENQVRDIFKNDEVINPMWMGNMLPGGSHEEYMTICFALVGMADKMVMLEGWQQSQGARMEKKLAEEMGIDVLELGASGEIKGQCI</sequence>
<dbReference type="Gene3D" id="3.40.50.10400">
    <property type="entry name" value="Hypothetical protein PA1492"/>
    <property type="match status" value="1"/>
</dbReference>
<dbReference type="eggNOG" id="COG3613">
    <property type="taxonomic scope" value="Bacteria"/>
</dbReference>
<gene>
    <name evidence="1" type="ORF">HMPREF9970_1671</name>
</gene>
<dbReference type="InterPro" id="IPR025518">
    <property type="entry name" value="DUF4406"/>
</dbReference>
<dbReference type="EMBL" id="AJGH01000080">
    <property type="protein sequence ID" value="EIC95501.1"/>
    <property type="molecule type" value="Genomic_DNA"/>
</dbReference>
<protein>
    <submittedName>
        <fullName evidence="1">PF14359 domain protein</fullName>
    </submittedName>
</protein>
<dbReference type="PATRIC" id="fig|1095750.3.peg.1682"/>
<proteinExistence type="predicted"/>